<dbReference type="Pfam" id="PF01663">
    <property type="entry name" value="Phosphodiest"/>
    <property type="match status" value="1"/>
</dbReference>
<dbReference type="GO" id="GO:0016787">
    <property type="term" value="F:hydrolase activity"/>
    <property type="evidence" value="ECO:0007669"/>
    <property type="project" value="UniProtKB-KW"/>
</dbReference>
<dbReference type="GO" id="GO:0031674">
    <property type="term" value="C:I band"/>
    <property type="evidence" value="ECO:0007669"/>
    <property type="project" value="TreeGrafter"/>
</dbReference>
<evidence type="ECO:0000259" key="3">
    <source>
        <dbReference type="SMART" id="SM00477"/>
    </source>
</evidence>
<gene>
    <name evidence="4" type="ORF">ASIM_LOCUS12208</name>
</gene>
<feature type="domain" description="ENPP1-3/EXOG-like endonuclease/phosphodiesterase" evidence="3">
    <location>
        <begin position="844"/>
        <end position="1060"/>
    </location>
</feature>
<evidence type="ECO:0000313" key="6">
    <source>
        <dbReference type="WBParaSite" id="ASIM_0001274201-mRNA-1"/>
    </source>
</evidence>
<dbReference type="PANTHER" id="PTHR10151:SF114">
    <property type="entry name" value="ECTONUCLEOTIDE PYROPHOSPHATASE_PHOSPHODIESTERASE C27A7.3"/>
    <property type="match status" value="1"/>
</dbReference>
<dbReference type="InterPro" id="IPR020821">
    <property type="entry name" value="ENPP1-3/EXOG-like_nuc-like"/>
</dbReference>
<dbReference type="InterPro" id="IPR044929">
    <property type="entry name" value="DNA/RNA_non-sp_Endonuclease_sf"/>
</dbReference>
<accession>A0A158PNS1</accession>
<keyword evidence="2" id="KW-0325">Glycoprotein</keyword>
<dbReference type="SMART" id="SM00477">
    <property type="entry name" value="NUC"/>
    <property type="match status" value="1"/>
</dbReference>
<reference evidence="4 5" key="2">
    <citation type="submission" date="2018-11" db="EMBL/GenBank/DDBJ databases">
        <authorList>
            <consortium name="Pathogen Informatics"/>
        </authorList>
    </citation>
    <scope>NUCLEOTIDE SEQUENCE [LARGE SCALE GENOMIC DNA]</scope>
</reference>
<dbReference type="Gene3D" id="3.40.720.10">
    <property type="entry name" value="Alkaline Phosphatase, subunit A"/>
    <property type="match status" value="1"/>
</dbReference>
<evidence type="ECO:0000313" key="4">
    <source>
        <dbReference type="EMBL" id="VDK46829.1"/>
    </source>
</evidence>
<organism evidence="6">
    <name type="scientific">Anisakis simplex</name>
    <name type="common">Herring worm</name>
    <dbReference type="NCBI Taxonomy" id="6269"/>
    <lineage>
        <taxon>Eukaryota</taxon>
        <taxon>Metazoa</taxon>
        <taxon>Ecdysozoa</taxon>
        <taxon>Nematoda</taxon>
        <taxon>Chromadorea</taxon>
        <taxon>Rhabditida</taxon>
        <taxon>Spirurina</taxon>
        <taxon>Ascaridomorpha</taxon>
        <taxon>Ascaridoidea</taxon>
        <taxon>Anisakidae</taxon>
        <taxon>Anisakis</taxon>
        <taxon>Anisakis simplex complex</taxon>
    </lineage>
</organism>
<dbReference type="OrthoDB" id="415411at2759"/>
<keyword evidence="1" id="KW-0378">Hydrolase</keyword>
<proteinExistence type="predicted"/>
<protein>
    <submittedName>
        <fullName evidence="6">NUC domain-containing protein</fullName>
    </submittedName>
</protein>
<dbReference type="EMBL" id="UYRR01031152">
    <property type="protein sequence ID" value="VDK46829.1"/>
    <property type="molecule type" value="Genomic_DNA"/>
</dbReference>
<dbReference type="GO" id="GO:0055120">
    <property type="term" value="C:striated muscle dense body"/>
    <property type="evidence" value="ECO:0007669"/>
    <property type="project" value="TreeGrafter"/>
</dbReference>
<keyword evidence="5" id="KW-1185">Reference proteome</keyword>
<dbReference type="Gene3D" id="3.40.570.10">
    <property type="entry name" value="Extracellular Endonuclease, subunit A"/>
    <property type="match status" value="2"/>
</dbReference>
<dbReference type="Proteomes" id="UP000267096">
    <property type="component" value="Unassembled WGS sequence"/>
</dbReference>
<dbReference type="GO" id="GO:0046872">
    <property type="term" value="F:metal ion binding"/>
    <property type="evidence" value="ECO:0007669"/>
    <property type="project" value="InterPro"/>
</dbReference>
<dbReference type="GO" id="GO:0016529">
    <property type="term" value="C:sarcoplasmic reticulum"/>
    <property type="evidence" value="ECO:0007669"/>
    <property type="project" value="TreeGrafter"/>
</dbReference>
<name>A0A158PNS1_ANISI</name>
<dbReference type="WBParaSite" id="ASIM_0001274201-mRNA-1">
    <property type="protein sequence ID" value="ASIM_0001274201-mRNA-1"/>
    <property type="gene ID" value="ASIM_0001274201"/>
</dbReference>
<dbReference type="Gene3D" id="3.30.1360.180">
    <property type="match status" value="1"/>
</dbReference>
<sequence>WYVSDLLKVPPAPNNGTEGHLYSVLRNPPSKVPELSSRLTSSQCTSPLKIANCNEYCQVKELPVPSKNPCVSYVEGISESKDCNENLGQNVTNLSLFINKAQYNTISDAFAKVRSRFANGLMIFPTAGTWGYLVDAIAGYVQKYGKIMVFSGPVYDSNYDGHRDSDEMILSSSPTHIFVILFRCASPHQQISPELCHNVTFIPFVLPIVDEDFNCLSHRDYLYENTARILDIELLTGLQFFTNRELWSPEDAILLRTRVTRGVCLLDRCSIEDLVELQTIDAENHFCDDDAIMEPYYQKRVYDPANANLPLQDQSEKSGPGAPNWRTLWHDKGPFFLIRKTKINLEDSTPKTKVIKSQMAGHSFVTFFIPLYLIVHLLHATDAHPVDDAQSCNLNECTRNRNLFSFKTPPLVIMSMDGFRASYLDQKLTPTLQRLMRCGVHSKYMIPSFPSKTFPNHYAIATGLYPGWNGIVDNGFYDANHPQKNFKKSSTADGWFLGEPIWNTVQKHGMKSAIFFWPGSEAASNGTKATVLIVVKVLEWLNKPDDQRPSLIQFYIEQPDHAGHEAGPTSELVKKGMKIADDALKYFVEKLVEEKLMGCINLIIVSDHGMQTIEPSRAVIMDKILPQPFTQALFTGALAHITMLNNDTTVDKLIAAMKCKKGESYLTYRTMLTPARYHYSGSKRIGDVVMIGRPGVLIFKDQKDANKKAKQFGNHGFDNRLESMRAIFVAIGPSIAEAKTIPEFQNVQLYNLFAGDFVSDLLKIPPAPNNGTQGHLYSVLRNPPSKVPEVDSTMTTSKCVSKLKIEMCNKACQKDSKEQHIPCKESKQTIPFVVTNGQECIVPLSDAVIHYNKRLHIAQLVETMITKEKWAKNTQFGLDALVILKVYRNRLRAMKTRPVMCRQYLCSSEEVVILGSMIITPYGYNTLDTAFVKVTSQFVKGTWQYLVDKINGYVQKYREMMMYSGPIYDSDGDAHRDSDEMILSSKPTHIFVILFRCASPGEQISPKLCHNVTFIPFVLPVVNEDFNCLKPDEYLYENTARILDIELLTGLKFFTDKKLWSPEEAILLRTRVTRDMW</sequence>
<dbReference type="InterPro" id="IPR002591">
    <property type="entry name" value="Phosphodiest/P_Trfase"/>
</dbReference>
<dbReference type="PANTHER" id="PTHR10151">
    <property type="entry name" value="ECTONUCLEOTIDE PYROPHOSPHATASE/PHOSPHODIESTERASE"/>
    <property type="match status" value="1"/>
</dbReference>
<dbReference type="CDD" id="cd16018">
    <property type="entry name" value="Enpp"/>
    <property type="match status" value="1"/>
</dbReference>
<reference evidence="6" key="1">
    <citation type="submission" date="2016-04" db="UniProtKB">
        <authorList>
            <consortium name="WormBaseParasite"/>
        </authorList>
    </citation>
    <scope>IDENTIFICATION</scope>
</reference>
<dbReference type="AlphaFoldDB" id="A0A158PNS1"/>
<evidence type="ECO:0000313" key="5">
    <source>
        <dbReference type="Proteomes" id="UP000267096"/>
    </source>
</evidence>
<dbReference type="GO" id="GO:0003676">
    <property type="term" value="F:nucleic acid binding"/>
    <property type="evidence" value="ECO:0007669"/>
    <property type="project" value="InterPro"/>
</dbReference>
<evidence type="ECO:0000256" key="1">
    <source>
        <dbReference type="ARBA" id="ARBA00022801"/>
    </source>
</evidence>
<dbReference type="SUPFAM" id="SSF53649">
    <property type="entry name" value="Alkaline phosphatase-like"/>
    <property type="match status" value="1"/>
</dbReference>
<dbReference type="InterPro" id="IPR017850">
    <property type="entry name" value="Alkaline_phosphatase_core_sf"/>
</dbReference>
<evidence type="ECO:0000256" key="2">
    <source>
        <dbReference type="ARBA" id="ARBA00023180"/>
    </source>
</evidence>